<dbReference type="InterPro" id="IPR001099">
    <property type="entry name" value="Chalcone/stilbene_synt_N"/>
</dbReference>
<dbReference type="EMBL" id="FOQD01000006">
    <property type="protein sequence ID" value="SFI14960.1"/>
    <property type="molecule type" value="Genomic_DNA"/>
</dbReference>
<organism evidence="7 8">
    <name type="scientific">Planctomicrobium piriforme</name>
    <dbReference type="NCBI Taxonomy" id="1576369"/>
    <lineage>
        <taxon>Bacteria</taxon>
        <taxon>Pseudomonadati</taxon>
        <taxon>Planctomycetota</taxon>
        <taxon>Planctomycetia</taxon>
        <taxon>Planctomycetales</taxon>
        <taxon>Planctomycetaceae</taxon>
        <taxon>Planctomicrobium</taxon>
    </lineage>
</organism>
<accession>A0A1I3FUP4</accession>
<dbReference type="GO" id="GO:0016747">
    <property type="term" value="F:acyltransferase activity, transferring groups other than amino-acyl groups"/>
    <property type="evidence" value="ECO:0007669"/>
    <property type="project" value="InterPro"/>
</dbReference>
<feature type="region of interest" description="Disordered" evidence="4">
    <location>
        <begin position="1"/>
        <end position="41"/>
    </location>
</feature>
<dbReference type="Pfam" id="PF00195">
    <property type="entry name" value="Chal_sti_synt_N"/>
    <property type="match status" value="1"/>
</dbReference>
<feature type="domain" description="Chalcone/stilbene synthase C-terminal" evidence="6">
    <location>
        <begin position="280"/>
        <end position="413"/>
    </location>
</feature>
<evidence type="ECO:0000313" key="8">
    <source>
        <dbReference type="Proteomes" id="UP000199518"/>
    </source>
</evidence>
<evidence type="ECO:0000256" key="1">
    <source>
        <dbReference type="ARBA" id="ARBA00005531"/>
    </source>
</evidence>
<dbReference type="Pfam" id="PF02797">
    <property type="entry name" value="Chal_sti_synt_C"/>
    <property type="match status" value="1"/>
</dbReference>
<feature type="compositionally biased region" description="Polar residues" evidence="4">
    <location>
        <begin position="109"/>
        <end position="123"/>
    </location>
</feature>
<feature type="active site" description="Acyl-thioester intermediate" evidence="3">
    <location>
        <position position="208"/>
    </location>
</feature>
<dbReference type="SUPFAM" id="SSF53901">
    <property type="entry name" value="Thiolase-like"/>
    <property type="match status" value="2"/>
</dbReference>
<dbReference type="PIRSF" id="PIRSF000451">
    <property type="entry name" value="PKS_III"/>
    <property type="match status" value="1"/>
</dbReference>
<dbReference type="Proteomes" id="UP000199518">
    <property type="component" value="Unassembled WGS sequence"/>
</dbReference>
<proteinExistence type="inferred from homology"/>
<dbReference type="InterPro" id="IPR016039">
    <property type="entry name" value="Thiolase-like"/>
</dbReference>
<feature type="domain" description="Chalcone/stilbene synthase N-terminal" evidence="5">
    <location>
        <begin position="55"/>
        <end position="269"/>
    </location>
</feature>
<dbReference type="OrthoDB" id="9786288at2"/>
<sequence>MEVSSDQLLAARSASDQAELVNGSPSLLKTAGQAPDQPVRRPQAAYEASLLTQPNVTLAGLSTAVPEHSISQIDAAQLAVQLGVTEKYRKSLDTLYRRSGVERRHSVLLETSSGEQDRQSFYSPASPENERGPSTAVRMERYESEVVELGTRAAAAALEKSGLPAEAITHLVTVSCSGFAAPGLDLALFDRLGLPGGVERAHVGFMGCHGALNGLRVARGWAANDPTAKVLVCAVELCSLHHQYTENAQQLVANALFSDGAAAFILQQSPQGESGCRLISQASYVIPKTGDMMSWKIADHGFQMTLSPKVPEIIMEELKPWMTAWLARHDLTIADIQSWAVHPGGPRILTATAESLDLPTDVVSHSEAILASHGNMSSPTVLFILQRIQQMTERGPTVMLGFGPGLTIEAALLDW</sequence>
<feature type="region of interest" description="Disordered" evidence="4">
    <location>
        <begin position="107"/>
        <end position="135"/>
    </location>
</feature>
<evidence type="ECO:0000256" key="4">
    <source>
        <dbReference type="SAM" id="MobiDB-lite"/>
    </source>
</evidence>
<dbReference type="PANTHER" id="PTHR11877">
    <property type="entry name" value="HYDROXYMETHYLGLUTARYL-COA SYNTHASE"/>
    <property type="match status" value="1"/>
</dbReference>
<name>A0A1I3FUP4_9PLAN</name>
<dbReference type="STRING" id="1576369.SAMN05421753_10638"/>
<dbReference type="RefSeq" id="WP_092049385.1">
    <property type="nucleotide sequence ID" value="NZ_FOQD01000006.1"/>
</dbReference>
<dbReference type="PANTHER" id="PTHR11877:SF46">
    <property type="entry name" value="TYPE III POLYKETIDE SYNTHASE A"/>
    <property type="match status" value="1"/>
</dbReference>
<dbReference type="AlphaFoldDB" id="A0A1I3FUP4"/>
<evidence type="ECO:0000256" key="3">
    <source>
        <dbReference type="PIRSR" id="PIRSR000451-1"/>
    </source>
</evidence>
<dbReference type="InterPro" id="IPR011141">
    <property type="entry name" value="Polyketide_synthase_type-III"/>
</dbReference>
<evidence type="ECO:0000313" key="7">
    <source>
        <dbReference type="EMBL" id="SFI14960.1"/>
    </source>
</evidence>
<comment type="similarity">
    <text evidence="1">Belongs to the thiolase-like superfamily. Chalcone/stilbene synthases family.</text>
</comment>
<evidence type="ECO:0000259" key="5">
    <source>
        <dbReference type="Pfam" id="PF00195"/>
    </source>
</evidence>
<evidence type="ECO:0000259" key="6">
    <source>
        <dbReference type="Pfam" id="PF02797"/>
    </source>
</evidence>
<protein>
    <submittedName>
        <fullName evidence="7">Predicted naringenin-chalcone synthase</fullName>
    </submittedName>
</protein>
<dbReference type="CDD" id="cd00831">
    <property type="entry name" value="CHS_like"/>
    <property type="match status" value="1"/>
</dbReference>
<evidence type="ECO:0000256" key="2">
    <source>
        <dbReference type="ARBA" id="ARBA00022679"/>
    </source>
</evidence>
<gene>
    <name evidence="7" type="ORF">SAMN05421753_10638</name>
</gene>
<keyword evidence="8" id="KW-1185">Reference proteome</keyword>
<dbReference type="GO" id="GO:0030639">
    <property type="term" value="P:polyketide biosynthetic process"/>
    <property type="evidence" value="ECO:0007669"/>
    <property type="project" value="TreeGrafter"/>
</dbReference>
<keyword evidence="2" id="KW-0808">Transferase</keyword>
<dbReference type="InterPro" id="IPR012328">
    <property type="entry name" value="Chalcone/stilbene_synt_C"/>
</dbReference>
<dbReference type="Gene3D" id="3.40.47.10">
    <property type="match status" value="2"/>
</dbReference>
<reference evidence="8" key="1">
    <citation type="submission" date="2016-10" db="EMBL/GenBank/DDBJ databases">
        <authorList>
            <person name="Varghese N."/>
            <person name="Submissions S."/>
        </authorList>
    </citation>
    <scope>NUCLEOTIDE SEQUENCE [LARGE SCALE GENOMIC DNA]</scope>
    <source>
        <strain evidence="8">DSM 26348</strain>
    </source>
</reference>